<reference evidence="1 2" key="2">
    <citation type="journal article" date="2017" name="Antonie Van Leeuwenhoek">
        <title>Rhizobium rhizosphaerae sp. nov., a novel species isolated from rice rhizosphere.</title>
        <authorList>
            <person name="Zhao J.J."/>
            <person name="Zhang J."/>
            <person name="Zhang R.J."/>
            <person name="Zhang C.W."/>
            <person name="Yin H.Q."/>
            <person name="Zhang X.X."/>
        </authorList>
    </citation>
    <scope>NUCLEOTIDE SEQUENCE [LARGE SCALE GENOMIC DNA]</scope>
    <source>
        <strain evidence="1 2">ACAM 611</strain>
    </source>
</reference>
<keyword evidence="2" id="KW-1185">Reference proteome</keyword>
<dbReference type="Proteomes" id="UP000053586">
    <property type="component" value="Unassembled WGS sequence"/>
</dbReference>
<proteinExistence type="predicted"/>
<accession>H5TEP5</accession>
<evidence type="ECO:0000313" key="2">
    <source>
        <dbReference type="Proteomes" id="UP000053586"/>
    </source>
</evidence>
<comment type="caution">
    <text evidence="1">The sequence shown here is derived from an EMBL/GenBank/DDBJ whole genome shotgun (WGS) entry which is preliminary data.</text>
</comment>
<sequence length="43" mass="5096">MFNPNLLLLILDIRKISYNFSCLRAKCDVLYYTKIHFVNLSTT</sequence>
<protein>
    <submittedName>
        <fullName evidence="1">Uncharacterized protein</fullName>
    </submittedName>
</protein>
<name>H5TEP5_9ALTE</name>
<gene>
    <name evidence="1" type="ORF">GPUN_2658</name>
</gene>
<evidence type="ECO:0000313" key="1">
    <source>
        <dbReference type="EMBL" id="GAB56772.1"/>
    </source>
</evidence>
<dbReference type="AlphaFoldDB" id="H5TEP5"/>
<organism evidence="1 2">
    <name type="scientific">Glaciecola punicea ACAM 611</name>
    <dbReference type="NCBI Taxonomy" id="1121923"/>
    <lineage>
        <taxon>Bacteria</taxon>
        <taxon>Pseudomonadati</taxon>
        <taxon>Pseudomonadota</taxon>
        <taxon>Gammaproteobacteria</taxon>
        <taxon>Alteromonadales</taxon>
        <taxon>Alteromonadaceae</taxon>
        <taxon>Glaciecola</taxon>
    </lineage>
</organism>
<dbReference type="EMBL" id="BAET01000031">
    <property type="protein sequence ID" value="GAB56772.1"/>
    <property type="molecule type" value="Genomic_DNA"/>
</dbReference>
<reference evidence="1 2" key="1">
    <citation type="journal article" date="2012" name="J. Bacteriol.">
        <title>Genome sequence of proteorhodopsin-containing sea ice bacterium Glaciecola punicea ACAM 611T.</title>
        <authorList>
            <person name="Qin Q.-L."/>
            <person name="Xie B.-B."/>
            <person name="Shu Y.-L."/>
            <person name="Rong J.-C."/>
            <person name="Zhao D.-L."/>
            <person name="Zhang X.-Y."/>
            <person name="Chen X.-L."/>
            <person name="Zhou B.-C."/>
            <person name="Zhanga Y.-Z."/>
        </authorList>
    </citation>
    <scope>NUCLEOTIDE SEQUENCE [LARGE SCALE GENOMIC DNA]</scope>
    <source>
        <strain evidence="1 2">ACAM 611</strain>
    </source>
</reference>